<evidence type="ECO:0000313" key="8">
    <source>
        <dbReference type="Proteomes" id="UP000053593"/>
    </source>
</evidence>
<protein>
    <recommendedName>
        <fullName evidence="9">Phenol 2-monooxygenase</fullName>
    </recommendedName>
</protein>
<dbReference type="InterPro" id="IPR038220">
    <property type="entry name" value="PHOX_C_sf"/>
</dbReference>
<dbReference type="SUPFAM" id="SSF52833">
    <property type="entry name" value="Thioredoxin-like"/>
    <property type="match status" value="2"/>
</dbReference>
<dbReference type="GO" id="GO:0071949">
    <property type="term" value="F:FAD binding"/>
    <property type="evidence" value="ECO:0007669"/>
    <property type="project" value="InterPro"/>
</dbReference>
<keyword evidence="3" id="KW-0274">FAD</keyword>
<reference evidence="7 8" key="1">
    <citation type="submission" date="2014-04" db="EMBL/GenBank/DDBJ databases">
        <title>Evolutionary Origins and Diversification of the Mycorrhizal Mutualists.</title>
        <authorList>
            <consortium name="DOE Joint Genome Institute"/>
            <consortium name="Mycorrhizal Genomics Consortium"/>
            <person name="Kohler A."/>
            <person name="Kuo A."/>
            <person name="Nagy L.G."/>
            <person name="Floudas D."/>
            <person name="Copeland A."/>
            <person name="Barry K.W."/>
            <person name="Cichocki N."/>
            <person name="Veneault-Fourrey C."/>
            <person name="LaButti K."/>
            <person name="Lindquist E.A."/>
            <person name="Lipzen A."/>
            <person name="Lundell T."/>
            <person name="Morin E."/>
            <person name="Murat C."/>
            <person name="Riley R."/>
            <person name="Ohm R."/>
            <person name="Sun H."/>
            <person name="Tunlid A."/>
            <person name="Henrissat B."/>
            <person name="Grigoriev I.V."/>
            <person name="Hibbett D.S."/>
            <person name="Martin F."/>
        </authorList>
    </citation>
    <scope>NUCLEOTIDE SEQUENCE [LARGE SCALE GENOMIC DNA]</scope>
    <source>
        <strain evidence="7 8">FD-317 M1</strain>
    </source>
</reference>
<evidence type="ECO:0000256" key="1">
    <source>
        <dbReference type="ARBA" id="ARBA00007801"/>
    </source>
</evidence>
<dbReference type="Pfam" id="PF07976">
    <property type="entry name" value="Phe_hydrox_dim"/>
    <property type="match status" value="2"/>
</dbReference>
<sequence length="686" mass="76664">MRDFVQTNIHDVVVVGAGPAGLMTATILARMGHCPLVIDAVHHSSHEFGRSDAFQSRCMELMQSLGMPIEQLEHMGKKLYARTFWEISPEQAVRTAYTRFYPEFLDFDKDYSLALRQGLIEQTLIHDIENHSDGFRVRWNWSFVSMELPKPDSDGLCQVLIRHTTTNEEQTVRTKFVVACDGAKSSVRRWASQFGVQLEGASLPVTWCVLDALGLKSNHPDLEKLCVVRSTKGIVLVIPREPIHGKPAARFDIQIEKSKEETSEQDATRMIKEIFRPYDVEWDEVNWWSIYDVGQRIINKYSIEDKVFFVGDACHTHSPRAGLGLNTALLEAHNLAWKLGLVLDGAAGPDILKTYSLERQAVAGELIDMDRKLVAIYAGLEQQNVDDFGSEKTAEWLQKLNQFQAANYAYQAGASIVYGPSMLTVADGLPQVVEIGQPGVVVGSRTRPAVVTRLSDSVPVPILPQFDGRFTIYILMGDFAASEKQEQLKLFDDYVRSSGGSIFAKYGTSIKVEKKSIAQQMPVLRIPRHSNVAEHDCSFPDGRKLYSYNYYDIPQITGDHQLPSHPLFRISVVAANAVSDPVIQETLLLLLYPRLDSDAASTNSSSRILKPAYTFCDDIPIISPYRRTAPDAGLVFEHPLHTKWGVDLNEGAIVVARPDGHVGMRVGGIGVEAWKEVEEYFANILL</sequence>
<feature type="domain" description="Phenol hydroxylase-like C-terminal dimerisation" evidence="6">
    <location>
        <begin position="417"/>
        <end position="517"/>
    </location>
</feature>
<dbReference type="InterPro" id="IPR036249">
    <property type="entry name" value="Thioredoxin-like_sf"/>
</dbReference>
<dbReference type="PANTHER" id="PTHR43004">
    <property type="entry name" value="TRK SYSTEM POTASSIUM UPTAKE PROTEIN"/>
    <property type="match status" value="1"/>
</dbReference>
<keyword evidence="8" id="KW-1185">Reference proteome</keyword>
<evidence type="ECO:0000259" key="6">
    <source>
        <dbReference type="Pfam" id="PF07976"/>
    </source>
</evidence>
<dbReference type="PRINTS" id="PR00420">
    <property type="entry name" value="RNGMNOXGNASE"/>
</dbReference>
<keyword evidence="2" id="KW-0285">Flavoprotein</keyword>
<gene>
    <name evidence="7" type="ORF">GYMLUDRAFT_41568</name>
</gene>
<feature type="domain" description="Phenol hydroxylase-like C-terminal dimerisation" evidence="6">
    <location>
        <begin position="639"/>
        <end position="685"/>
    </location>
</feature>
<evidence type="ECO:0000256" key="2">
    <source>
        <dbReference type="ARBA" id="ARBA00022630"/>
    </source>
</evidence>
<dbReference type="InterPro" id="IPR036188">
    <property type="entry name" value="FAD/NAD-bd_sf"/>
</dbReference>
<dbReference type="Proteomes" id="UP000053593">
    <property type="component" value="Unassembled WGS sequence"/>
</dbReference>
<evidence type="ECO:0000256" key="3">
    <source>
        <dbReference type="ARBA" id="ARBA00022827"/>
    </source>
</evidence>
<feature type="domain" description="FAD-binding" evidence="5">
    <location>
        <begin position="11"/>
        <end position="368"/>
    </location>
</feature>
<name>A0A0D0D221_9AGAR</name>
<dbReference type="Gene3D" id="3.40.30.20">
    <property type="match status" value="1"/>
</dbReference>
<keyword evidence="4" id="KW-0560">Oxidoreductase</keyword>
<organism evidence="7 8">
    <name type="scientific">Collybiopsis luxurians FD-317 M1</name>
    <dbReference type="NCBI Taxonomy" id="944289"/>
    <lineage>
        <taxon>Eukaryota</taxon>
        <taxon>Fungi</taxon>
        <taxon>Dikarya</taxon>
        <taxon>Basidiomycota</taxon>
        <taxon>Agaricomycotina</taxon>
        <taxon>Agaricomycetes</taxon>
        <taxon>Agaricomycetidae</taxon>
        <taxon>Agaricales</taxon>
        <taxon>Marasmiineae</taxon>
        <taxon>Omphalotaceae</taxon>
        <taxon>Collybiopsis</taxon>
        <taxon>Collybiopsis luxurians</taxon>
    </lineage>
</organism>
<dbReference type="OrthoDB" id="10016252at2759"/>
<dbReference type="InterPro" id="IPR050641">
    <property type="entry name" value="RIFMO-like"/>
</dbReference>
<dbReference type="HOGENOM" id="CLU_009665_9_3_1"/>
<dbReference type="SUPFAM" id="SSF54373">
    <property type="entry name" value="FAD-linked reductases, C-terminal domain"/>
    <property type="match status" value="1"/>
</dbReference>
<dbReference type="AlphaFoldDB" id="A0A0D0D221"/>
<comment type="similarity">
    <text evidence="1">Belongs to the PheA/TfdB FAD monooxygenase family.</text>
</comment>
<proteinExistence type="inferred from homology"/>
<dbReference type="InterPro" id="IPR012941">
    <property type="entry name" value="Phe_hydrox_C_dim_dom"/>
</dbReference>
<dbReference type="InterPro" id="IPR002938">
    <property type="entry name" value="FAD-bd"/>
</dbReference>
<evidence type="ECO:0000313" key="7">
    <source>
        <dbReference type="EMBL" id="KIK63253.1"/>
    </source>
</evidence>
<dbReference type="Gene3D" id="3.30.9.10">
    <property type="entry name" value="D-Amino Acid Oxidase, subunit A, domain 2"/>
    <property type="match status" value="1"/>
</dbReference>
<dbReference type="SUPFAM" id="SSF51905">
    <property type="entry name" value="FAD/NAD(P)-binding domain"/>
    <property type="match status" value="1"/>
</dbReference>
<accession>A0A0D0D221</accession>
<dbReference type="Pfam" id="PF01494">
    <property type="entry name" value="FAD_binding_3"/>
    <property type="match status" value="1"/>
</dbReference>
<evidence type="ECO:0000256" key="4">
    <source>
        <dbReference type="ARBA" id="ARBA00023002"/>
    </source>
</evidence>
<evidence type="ECO:0000259" key="5">
    <source>
        <dbReference type="Pfam" id="PF01494"/>
    </source>
</evidence>
<dbReference type="PANTHER" id="PTHR43004:SF4">
    <property type="entry name" value="FAD-BINDING DOMAIN-CONTAINING PROTEIN"/>
    <property type="match status" value="1"/>
</dbReference>
<dbReference type="Gene3D" id="3.50.50.60">
    <property type="entry name" value="FAD/NAD(P)-binding domain"/>
    <property type="match status" value="1"/>
</dbReference>
<dbReference type="EMBL" id="KN834765">
    <property type="protein sequence ID" value="KIK63253.1"/>
    <property type="molecule type" value="Genomic_DNA"/>
</dbReference>
<evidence type="ECO:0008006" key="9">
    <source>
        <dbReference type="Google" id="ProtNLM"/>
    </source>
</evidence>
<dbReference type="GO" id="GO:0016709">
    <property type="term" value="F:oxidoreductase activity, acting on paired donors, with incorporation or reduction of molecular oxygen, NAD(P)H as one donor, and incorporation of one atom of oxygen"/>
    <property type="evidence" value="ECO:0007669"/>
    <property type="project" value="UniProtKB-ARBA"/>
</dbReference>